<accession>A0A1B7VGV9</accession>
<dbReference type="GO" id="GO:0006508">
    <property type="term" value="P:proteolysis"/>
    <property type="evidence" value="ECO:0007669"/>
    <property type="project" value="UniProtKB-KW"/>
</dbReference>
<keyword evidence="1" id="KW-0645">Protease</keyword>
<dbReference type="STRING" id="1803587.GCA_001593825_00459"/>
<keyword evidence="1" id="KW-0378">Hydrolase</keyword>
<comment type="caution">
    <text evidence="1">The sequence shown here is derived from an EMBL/GenBank/DDBJ whole genome shotgun (WGS) entry which is preliminary data.</text>
</comment>
<evidence type="ECO:0000313" key="1">
    <source>
        <dbReference type="EMBL" id="OBQ17236.1"/>
    </source>
</evidence>
<sequence>MILGNFGEVGELMFEIEIISADEDNYPIEVLLDTGFTNGWLALDIQDAEILGWPLIERNSTMRMARGEAFFDIYEGKVKLDGQEYIIPVLAAEGISEPLLGLQWLKILPLSVNFSSGILTLG</sequence>
<dbReference type="AlphaFoldDB" id="A0A1B7VGV9"/>
<dbReference type="Proteomes" id="UP000092382">
    <property type="component" value="Unassembled WGS sequence"/>
</dbReference>
<evidence type="ECO:0000313" key="2">
    <source>
        <dbReference type="Proteomes" id="UP000092382"/>
    </source>
</evidence>
<reference evidence="1 2" key="1">
    <citation type="submission" date="2015-09" db="EMBL/GenBank/DDBJ databases">
        <title>Whole genome shotgun sequence assembly of Aphanizomenon flos-aquae UKL13.</title>
        <authorList>
            <person name="Driscoll C."/>
        </authorList>
    </citation>
    <scope>NUCLEOTIDE SEQUENCE [LARGE SCALE GENOMIC DNA]</scope>
    <source>
        <strain evidence="1">MDT13</strain>
    </source>
</reference>
<gene>
    <name evidence="1" type="ORF">AN481_18970</name>
</gene>
<dbReference type="GO" id="GO:0008233">
    <property type="term" value="F:peptidase activity"/>
    <property type="evidence" value="ECO:0007669"/>
    <property type="project" value="UniProtKB-KW"/>
</dbReference>
<dbReference type="EMBL" id="LJOY01000121">
    <property type="protein sequence ID" value="OBQ17236.1"/>
    <property type="molecule type" value="Genomic_DNA"/>
</dbReference>
<proteinExistence type="predicted"/>
<name>A0A1B7VGV9_APHFL</name>
<dbReference type="PATRIC" id="fig|1710894.3.peg.3647"/>
<organism evidence="1 2">
    <name type="scientific">Aphanizomenon flos-aquae LD13</name>
    <dbReference type="NCBI Taxonomy" id="1710894"/>
    <lineage>
        <taxon>Bacteria</taxon>
        <taxon>Bacillati</taxon>
        <taxon>Cyanobacteriota</taxon>
        <taxon>Cyanophyceae</taxon>
        <taxon>Nostocales</taxon>
        <taxon>Aphanizomenonaceae</taxon>
        <taxon>Aphanizomenon</taxon>
    </lineage>
</organism>
<protein>
    <submittedName>
        <fullName evidence="1">Aspartyl protease</fullName>
    </submittedName>
</protein>